<evidence type="ECO:0000313" key="3">
    <source>
        <dbReference type="Proteomes" id="UP001055712"/>
    </source>
</evidence>
<name>A0A9D4TSN1_CHLVU</name>
<proteinExistence type="predicted"/>
<evidence type="ECO:0000313" key="2">
    <source>
        <dbReference type="EMBL" id="KAI3433419.1"/>
    </source>
</evidence>
<dbReference type="OrthoDB" id="507831at2759"/>
<keyword evidence="1" id="KW-0732">Signal</keyword>
<comment type="caution">
    <text evidence="2">The sequence shown here is derived from an EMBL/GenBank/DDBJ whole genome shotgun (WGS) entry which is preliminary data.</text>
</comment>
<evidence type="ECO:0000256" key="1">
    <source>
        <dbReference type="SAM" id="SignalP"/>
    </source>
</evidence>
<protein>
    <submittedName>
        <fullName evidence="2">Uncharacterized protein</fullName>
    </submittedName>
</protein>
<organism evidence="2 3">
    <name type="scientific">Chlorella vulgaris</name>
    <name type="common">Green alga</name>
    <dbReference type="NCBI Taxonomy" id="3077"/>
    <lineage>
        <taxon>Eukaryota</taxon>
        <taxon>Viridiplantae</taxon>
        <taxon>Chlorophyta</taxon>
        <taxon>core chlorophytes</taxon>
        <taxon>Trebouxiophyceae</taxon>
        <taxon>Chlorellales</taxon>
        <taxon>Chlorellaceae</taxon>
        <taxon>Chlorella clade</taxon>
        <taxon>Chlorella</taxon>
    </lineage>
</organism>
<dbReference type="EMBL" id="SIDB01000004">
    <property type="protein sequence ID" value="KAI3433419.1"/>
    <property type="molecule type" value="Genomic_DNA"/>
</dbReference>
<sequence>MSSGIAPALCVLLVCGCALGASAQLVVPTAPAQNPSKYDPCLPAPTGVNKGDPFVFGLAFWPGGTLSQWGWQYNATSGQPGLNPCLGNESTLLPTGDTPKYADYLDAYSVVFATYSVKVDTIAGVRVPRVEMDAIWRSLAASFAAGSEQVQPVISVIAFRGENRSEPQYIRSNSSQLTEGTGIVKDLSLMVSWDRGNFAGFTWYNTGPCDACGGLSSSSCVQTMYDPDFQQYTESACAWSFDECRCNDGLSCPSDNCTATVYVGHRGSDKAGRSMDSGYQIEQINKFSVTTWYWKIVDTVNDLLGNSPASTVAGSAEAQQAPVVLEGSTGADLAASQAAQQRQAGS</sequence>
<reference evidence="2" key="2">
    <citation type="submission" date="2020-11" db="EMBL/GenBank/DDBJ databases">
        <authorList>
            <person name="Cecchin M."/>
            <person name="Marcolungo L."/>
            <person name="Rossato M."/>
            <person name="Girolomoni L."/>
            <person name="Cosentino E."/>
            <person name="Cuine S."/>
            <person name="Li-Beisson Y."/>
            <person name="Delledonne M."/>
            <person name="Ballottari M."/>
        </authorList>
    </citation>
    <scope>NUCLEOTIDE SEQUENCE</scope>
    <source>
        <strain evidence="2">211/11P</strain>
        <tissue evidence="2">Whole cell</tissue>
    </source>
</reference>
<reference evidence="2" key="1">
    <citation type="journal article" date="2019" name="Plant J.">
        <title>Chlorella vulgaris genome assembly and annotation reveals the molecular basis for metabolic acclimation to high light conditions.</title>
        <authorList>
            <person name="Cecchin M."/>
            <person name="Marcolungo L."/>
            <person name="Rossato M."/>
            <person name="Girolomoni L."/>
            <person name="Cosentino E."/>
            <person name="Cuine S."/>
            <person name="Li-Beisson Y."/>
            <person name="Delledonne M."/>
            <person name="Ballottari M."/>
        </authorList>
    </citation>
    <scope>NUCLEOTIDE SEQUENCE</scope>
    <source>
        <strain evidence="2">211/11P</strain>
    </source>
</reference>
<dbReference type="Proteomes" id="UP001055712">
    <property type="component" value="Unassembled WGS sequence"/>
</dbReference>
<keyword evidence="3" id="KW-1185">Reference proteome</keyword>
<gene>
    <name evidence="2" type="ORF">D9Q98_003234</name>
</gene>
<feature type="signal peptide" evidence="1">
    <location>
        <begin position="1"/>
        <end position="23"/>
    </location>
</feature>
<feature type="chain" id="PRO_5039241141" evidence="1">
    <location>
        <begin position="24"/>
        <end position="346"/>
    </location>
</feature>
<accession>A0A9D4TSN1</accession>
<dbReference type="AlphaFoldDB" id="A0A9D4TSN1"/>